<reference evidence="1" key="1">
    <citation type="submission" date="2021-05" db="EMBL/GenBank/DDBJ databases">
        <authorList>
            <person name="Pietrasiak N."/>
            <person name="Ward R."/>
            <person name="Stajich J.E."/>
            <person name="Kurbessoian T."/>
        </authorList>
    </citation>
    <scope>NUCLEOTIDE SEQUENCE</scope>
    <source>
        <strain evidence="1">GSE-NOS-MK-12-04C</strain>
    </source>
</reference>
<proteinExistence type="predicted"/>
<dbReference type="EMBL" id="JAHHGZ010000003">
    <property type="protein sequence ID" value="MBW4666524.1"/>
    <property type="molecule type" value="Genomic_DNA"/>
</dbReference>
<organism evidence="1 2">
    <name type="scientific">Cyanomargarita calcarea GSE-NOS-MK-12-04C</name>
    <dbReference type="NCBI Taxonomy" id="2839659"/>
    <lineage>
        <taxon>Bacteria</taxon>
        <taxon>Bacillati</taxon>
        <taxon>Cyanobacteriota</taxon>
        <taxon>Cyanophyceae</taxon>
        <taxon>Nostocales</taxon>
        <taxon>Cyanomargaritaceae</taxon>
        <taxon>Cyanomargarita</taxon>
    </lineage>
</organism>
<sequence length="65" mass="7398">MSYKVDCKDEQYWASLSEQESKQIVLDLVSGIAVPSEPCRPSDDKWFIDNNNYQLEADSVTGIKL</sequence>
<accession>A0A951UQZ5</accession>
<dbReference type="AlphaFoldDB" id="A0A951UQZ5"/>
<name>A0A951UQZ5_9CYAN</name>
<protein>
    <submittedName>
        <fullName evidence="1">Uncharacterized protein</fullName>
    </submittedName>
</protein>
<evidence type="ECO:0000313" key="1">
    <source>
        <dbReference type="EMBL" id="MBW4666524.1"/>
    </source>
</evidence>
<evidence type="ECO:0000313" key="2">
    <source>
        <dbReference type="Proteomes" id="UP000729701"/>
    </source>
</evidence>
<gene>
    <name evidence="1" type="ORF">KME60_03510</name>
</gene>
<reference evidence="1" key="2">
    <citation type="journal article" date="2022" name="Microbiol. Resour. Announc.">
        <title>Metagenome Sequencing to Explore Phylogenomics of Terrestrial Cyanobacteria.</title>
        <authorList>
            <person name="Ward R.D."/>
            <person name="Stajich J.E."/>
            <person name="Johansen J.R."/>
            <person name="Huntemann M."/>
            <person name="Clum A."/>
            <person name="Foster B."/>
            <person name="Foster B."/>
            <person name="Roux S."/>
            <person name="Palaniappan K."/>
            <person name="Varghese N."/>
            <person name="Mukherjee S."/>
            <person name="Reddy T.B.K."/>
            <person name="Daum C."/>
            <person name="Copeland A."/>
            <person name="Chen I.A."/>
            <person name="Ivanova N.N."/>
            <person name="Kyrpides N.C."/>
            <person name="Shapiro N."/>
            <person name="Eloe-Fadrosh E.A."/>
            <person name="Pietrasiak N."/>
        </authorList>
    </citation>
    <scope>NUCLEOTIDE SEQUENCE</scope>
    <source>
        <strain evidence="1">GSE-NOS-MK-12-04C</strain>
    </source>
</reference>
<dbReference type="Proteomes" id="UP000729701">
    <property type="component" value="Unassembled WGS sequence"/>
</dbReference>
<comment type="caution">
    <text evidence="1">The sequence shown here is derived from an EMBL/GenBank/DDBJ whole genome shotgun (WGS) entry which is preliminary data.</text>
</comment>